<dbReference type="Pfam" id="PF01422">
    <property type="entry name" value="zf-NF-X1"/>
    <property type="match status" value="11"/>
</dbReference>
<feature type="transmembrane region" description="Helical" evidence="8">
    <location>
        <begin position="869"/>
        <end position="890"/>
    </location>
</feature>
<keyword evidence="5" id="KW-0862">Zinc</keyword>
<keyword evidence="8" id="KW-0472">Membrane</keyword>
<keyword evidence="11" id="KW-1185">Reference proteome</keyword>
<dbReference type="InterPro" id="IPR034078">
    <property type="entry name" value="NFX1_fam"/>
</dbReference>
<dbReference type="CDD" id="cd16697">
    <property type="entry name" value="RING-CH-C4HC3_NFXL1"/>
    <property type="match status" value="1"/>
</dbReference>
<feature type="domain" description="NF-X1-type" evidence="9">
    <location>
        <begin position="754"/>
        <end position="775"/>
    </location>
</feature>
<protein>
    <recommendedName>
        <fullName evidence="9">NF-X1-type domain-containing protein</fullName>
    </recommendedName>
</protein>
<name>A0ABN8MZE6_9CNID</name>
<evidence type="ECO:0000256" key="1">
    <source>
        <dbReference type="ARBA" id="ARBA00007269"/>
    </source>
</evidence>
<proteinExistence type="inferred from homology"/>
<evidence type="ECO:0000256" key="6">
    <source>
        <dbReference type="SAM" id="Coils"/>
    </source>
</evidence>
<feature type="domain" description="NF-X1-type" evidence="9">
    <location>
        <begin position="402"/>
        <end position="421"/>
    </location>
</feature>
<dbReference type="PANTHER" id="PTHR12360">
    <property type="entry name" value="NUCLEAR TRANSCRIPTION FACTOR, X-BOX BINDING 1 NFX1"/>
    <property type="match status" value="1"/>
</dbReference>
<keyword evidence="3" id="KW-0677">Repeat</keyword>
<dbReference type="PANTHER" id="PTHR12360:SF1">
    <property type="entry name" value="NF-X1-TYPE ZINC FINGER PROTEIN NFXL1"/>
    <property type="match status" value="1"/>
</dbReference>
<evidence type="ECO:0000313" key="11">
    <source>
        <dbReference type="Proteomes" id="UP001159405"/>
    </source>
</evidence>
<feature type="domain" description="NF-X1-type" evidence="9">
    <location>
        <begin position="296"/>
        <end position="315"/>
    </location>
</feature>
<evidence type="ECO:0000256" key="4">
    <source>
        <dbReference type="ARBA" id="ARBA00022771"/>
    </source>
</evidence>
<keyword evidence="8" id="KW-0812">Transmembrane</keyword>
<reference evidence="10 11" key="1">
    <citation type="submission" date="2022-05" db="EMBL/GenBank/DDBJ databases">
        <authorList>
            <consortium name="Genoscope - CEA"/>
            <person name="William W."/>
        </authorList>
    </citation>
    <scope>NUCLEOTIDE SEQUENCE [LARGE SCALE GENOMIC DNA]</scope>
</reference>
<feature type="domain" description="NF-X1-type" evidence="9">
    <location>
        <begin position="691"/>
        <end position="709"/>
    </location>
</feature>
<evidence type="ECO:0000259" key="9">
    <source>
        <dbReference type="SMART" id="SM00438"/>
    </source>
</evidence>
<feature type="domain" description="NF-X1-type" evidence="9">
    <location>
        <begin position="349"/>
        <end position="368"/>
    </location>
</feature>
<feature type="compositionally biased region" description="Polar residues" evidence="7">
    <location>
        <begin position="36"/>
        <end position="59"/>
    </location>
</feature>
<feature type="coiled-coil region" evidence="6">
    <location>
        <begin position="66"/>
        <end position="93"/>
    </location>
</feature>
<dbReference type="EMBL" id="CALNXK010000007">
    <property type="protein sequence ID" value="CAH3039022.1"/>
    <property type="molecule type" value="Genomic_DNA"/>
</dbReference>
<evidence type="ECO:0000256" key="8">
    <source>
        <dbReference type="SAM" id="Phobius"/>
    </source>
</evidence>
<evidence type="ECO:0000256" key="7">
    <source>
        <dbReference type="SAM" id="MobiDB-lite"/>
    </source>
</evidence>
<gene>
    <name evidence="10" type="ORF">PLOB_00042824</name>
</gene>
<accession>A0ABN8MZE6</accession>
<keyword evidence="4" id="KW-0863">Zinc-finger</keyword>
<feature type="domain" description="NF-X1-type" evidence="9">
    <location>
        <begin position="481"/>
        <end position="500"/>
    </location>
</feature>
<evidence type="ECO:0000256" key="3">
    <source>
        <dbReference type="ARBA" id="ARBA00022737"/>
    </source>
</evidence>
<dbReference type="SMART" id="SM00438">
    <property type="entry name" value="ZnF_NFX"/>
    <property type="match status" value="11"/>
</dbReference>
<feature type="domain" description="NF-X1-type" evidence="9">
    <location>
        <begin position="243"/>
        <end position="261"/>
    </location>
</feature>
<comment type="caution">
    <text evidence="10">The sequence shown here is derived from an EMBL/GenBank/DDBJ whole genome shotgun (WGS) entry which is preliminary data.</text>
</comment>
<keyword evidence="8" id="KW-1133">Transmembrane helix</keyword>
<evidence type="ECO:0000313" key="10">
    <source>
        <dbReference type="EMBL" id="CAH3039022.1"/>
    </source>
</evidence>
<keyword evidence="2" id="KW-0479">Metal-binding</keyword>
<dbReference type="Proteomes" id="UP001159405">
    <property type="component" value="Unassembled WGS sequence"/>
</dbReference>
<sequence>MDKRPSFLGRGRGRGRGVKENDTNSRQRSGRFAGNLRSQVNLHSSSRGLITAGKSSETYEVSKERMEKAEEIKKAAKRYMEKAEDEFEDSSEDEEINDDEILNNTLKNYRHTSQDNESDLQKAAQYLLESCKPGASICLICIASIRHIDAVWTCSQCFSTLHLQCIQKWARDGAAYTQLNSQENISPADIPWHCPKCRYEFKQSECPTRYYCFCGKQENPSFDPWLTPHSCGQSCSKPLKPDCGHDCLLLCHPGPCPPCPKTVRVSCHCAVHPPVVRRCSAKLWSCGKPCGKRLFCGHHNCETPCHSGECLPCPKESLQSCQCGKMKSKRPCASPEWQCEQVCNKALSCGHHRCERVCHADSCGDCPRTGQRKCPCGQTSVSLPCTEDVPTCGGTCDKPLACGRHKCTQQCHTRSCGICRQLVTKTCRCGKREKDVICSQEFLCDLKCLKMRQCERHQCKRKCCGGSCPPCEQTCNRTLNCRNHKCPSQCHRGHCYPCPLPVDIKCFCGATVLTLPCGRERVTKPPKCSELCTHPPDCHHKQRKPHRCHYGACPPCSQRCDLVHPCRHTCPARCHDNKPDPSKVPKTPLNGWPAGFKSAANPTEFVPMPCPPCAVPVEMSCFGKHEVSSLPCHCAKPFSCARACGRQLPCGNHTCQLECHVVSNAATNDQEAGKECQVCEEPCTKPRPEGCTHDCPLPCHKGDCPSCKQVVKLLCHCRLMPVYVSCSELTSSDEQTCNDLTSCKNQCPKNLAACGHRCPSLCHGGSCPSPKTCSKKTAVRCPCRRKKKDFPCHVVQKGEAKMDCDKDCDAFKASQEKLASKEDEIRKEKERKAQQEELEWFERKQRGKKRRPRKQVEETVEPTWFQRHMFTIVMVLLAAGLVSGLFVIAVT</sequence>
<evidence type="ECO:0000256" key="2">
    <source>
        <dbReference type="ARBA" id="ARBA00022723"/>
    </source>
</evidence>
<feature type="domain" description="NF-X1-type" evidence="9">
    <location>
        <begin position="650"/>
        <end position="681"/>
    </location>
</feature>
<feature type="coiled-coil region" evidence="6">
    <location>
        <begin position="811"/>
        <end position="839"/>
    </location>
</feature>
<comment type="similarity">
    <text evidence="1">Belongs to the NFX1 family.</text>
</comment>
<feature type="domain" description="NF-X1-type" evidence="9">
    <location>
        <begin position="566"/>
        <end position="584"/>
    </location>
</feature>
<feature type="domain" description="NF-X1-type" evidence="9">
    <location>
        <begin position="538"/>
        <end position="558"/>
    </location>
</feature>
<evidence type="ECO:0000256" key="5">
    <source>
        <dbReference type="ARBA" id="ARBA00022833"/>
    </source>
</evidence>
<dbReference type="InterPro" id="IPR000967">
    <property type="entry name" value="Znf_NFX1"/>
</dbReference>
<feature type="region of interest" description="Disordered" evidence="7">
    <location>
        <begin position="1"/>
        <end position="63"/>
    </location>
</feature>
<feature type="domain" description="NF-X1-type" evidence="9">
    <location>
        <begin position="454"/>
        <end position="473"/>
    </location>
</feature>
<dbReference type="CDD" id="cd06008">
    <property type="entry name" value="NF-X1-zinc-finger"/>
    <property type="match status" value="5"/>
</dbReference>
<organism evidence="10 11">
    <name type="scientific">Porites lobata</name>
    <dbReference type="NCBI Taxonomy" id="104759"/>
    <lineage>
        <taxon>Eukaryota</taxon>
        <taxon>Metazoa</taxon>
        <taxon>Cnidaria</taxon>
        <taxon>Anthozoa</taxon>
        <taxon>Hexacorallia</taxon>
        <taxon>Scleractinia</taxon>
        <taxon>Fungiina</taxon>
        <taxon>Poritidae</taxon>
        <taxon>Porites</taxon>
    </lineage>
</organism>
<keyword evidence="6" id="KW-0175">Coiled coil</keyword>